<dbReference type="EMBL" id="SDPW01000001">
    <property type="protein sequence ID" value="RXZ54724.1"/>
    <property type="molecule type" value="Genomic_DNA"/>
</dbReference>
<dbReference type="Proteomes" id="UP000293345">
    <property type="component" value="Unassembled WGS sequence"/>
</dbReference>
<evidence type="ECO:0000256" key="1">
    <source>
        <dbReference type="ARBA" id="ARBA00022649"/>
    </source>
</evidence>
<organism evidence="2 3">
    <name type="scientific">Senegalimassilia faecalis</name>
    <dbReference type="NCBI Taxonomy" id="2509433"/>
    <lineage>
        <taxon>Bacteria</taxon>
        <taxon>Bacillati</taxon>
        <taxon>Actinomycetota</taxon>
        <taxon>Coriobacteriia</taxon>
        <taxon>Coriobacteriales</taxon>
        <taxon>Coriobacteriaceae</taxon>
        <taxon>Senegalimassilia</taxon>
    </lineage>
</organism>
<keyword evidence="3" id="KW-1185">Reference proteome</keyword>
<dbReference type="OrthoDB" id="3183589at2"/>
<accession>A0A4Q2K530</accession>
<dbReference type="AlphaFoldDB" id="A0A4Q2K530"/>
<gene>
    <name evidence="2" type="ORF">ET524_09700</name>
</gene>
<dbReference type="InterPro" id="IPR007712">
    <property type="entry name" value="RelE/ParE_toxin"/>
</dbReference>
<evidence type="ECO:0000313" key="2">
    <source>
        <dbReference type="EMBL" id="RXZ54724.1"/>
    </source>
</evidence>
<dbReference type="Pfam" id="PF05016">
    <property type="entry name" value="ParE_toxin"/>
    <property type="match status" value="1"/>
</dbReference>
<evidence type="ECO:0008006" key="4">
    <source>
        <dbReference type="Google" id="ProtNLM"/>
    </source>
</evidence>
<evidence type="ECO:0000313" key="3">
    <source>
        <dbReference type="Proteomes" id="UP000293345"/>
    </source>
</evidence>
<proteinExistence type="predicted"/>
<dbReference type="RefSeq" id="WP_129425381.1">
    <property type="nucleotide sequence ID" value="NZ_SDPW01000001.1"/>
</dbReference>
<dbReference type="InterPro" id="IPR035093">
    <property type="entry name" value="RelE/ParE_toxin_dom_sf"/>
</dbReference>
<reference evidence="2 3" key="1">
    <citation type="submission" date="2019-01" db="EMBL/GenBank/DDBJ databases">
        <title>Senegalimassilia sp. nov. KGMB04484 isolated human feces.</title>
        <authorList>
            <person name="Han K.-I."/>
            <person name="Kim J.-S."/>
            <person name="Lee K.C."/>
            <person name="Suh M.K."/>
            <person name="Eom M.K."/>
            <person name="Lee J.H."/>
            <person name="Park S.-H."/>
            <person name="Kang S.W."/>
            <person name="Park J.-E."/>
            <person name="Oh B.S."/>
            <person name="Yu S.Y."/>
            <person name="Choi S.-H."/>
            <person name="Lee D.H."/>
            <person name="Yoon H."/>
            <person name="Kim B.-Y."/>
            <person name="Lee J.H."/>
            <person name="Lee J.-S."/>
        </authorList>
    </citation>
    <scope>NUCLEOTIDE SEQUENCE [LARGE SCALE GENOMIC DNA]</scope>
    <source>
        <strain evidence="2 3">KGMB04484</strain>
    </source>
</reference>
<protein>
    <recommendedName>
        <fullName evidence="4">Type II toxin-antitoxin system RelE/ParE family toxin</fullName>
    </recommendedName>
</protein>
<sequence>MACSVEIADEARVGLENAVAYIVAVLHEPSAGTKLLDAFDEFVDTVSELPDLCPLCAEERLAAQGIRKTLVEGYVALYLRKHGTVFVIGFFHQTQDYAKLV</sequence>
<name>A0A4Q2K530_9ACTN</name>
<comment type="caution">
    <text evidence="2">The sequence shown here is derived from an EMBL/GenBank/DDBJ whole genome shotgun (WGS) entry which is preliminary data.</text>
</comment>
<dbReference type="Gene3D" id="3.30.2310.20">
    <property type="entry name" value="RelE-like"/>
    <property type="match status" value="1"/>
</dbReference>
<keyword evidence="1" id="KW-1277">Toxin-antitoxin system</keyword>